<evidence type="ECO:0000313" key="3">
    <source>
        <dbReference type="Proteomes" id="UP000007801"/>
    </source>
</evidence>
<dbReference type="eggNOG" id="ENOG502T6XZ">
    <property type="taxonomic scope" value="Eukaryota"/>
</dbReference>
<organism evidence="2 3">
    <name type="scientific">Drosophila ananassae</name>
    <name type="common">Fruit fly</name>
    <dbReference type="NCBI Taxonomy" id="7217"/>
    <lineage>
        <taxon>Eukaryota</taxon>
        <taxon>Metazoa</taxon>
        <taxon>Ecdysozoa</taxon>
        <taxon>Arthropoda</taxon>
        <taxon>Hexapoda</taxon>
        <taxon>Insecta</taxon>
        <taxon>Pterygota</taxon>
        <taxon>Neoptera</taxon>
        <taxon>Endopterygota</taxon>
        <taxon>Diptera</taxon>
        <taxon>Brachycera</taxon>
        <taxon>Muscomorpha</taxon>
        <taxon>Ephydroidea</taxon>
        <taxon>Drosophilidae</taxon>
        <taxon>Drosophila</taxon>
        <taxon>Sophophora</taxon>
    </lineage>
</organism>
<feature type="transmembrane region" description="Helical" evidence="1">
    <location>
        <begin position="188"/>
        <end position="207"/>
    </location>
</feature>
<feature type="transmembrane region" description="Helical" evidence="1">
    <location>
        <begin position="147"/>
        <end position="167"/>
    </location>
</feature>
<dbReference type="OrthoDB" id="7882500at2759"/>
<dbReference type="Proteomes" id="UP000007801">
    <property type="component" value="Unassembled WGS sequence"/>
</dbReference>
<keyword evidence="1" id="KW-0812">Transmembrane</keyword>
<protein>
    <submittedName>
        <fullName evidence="2">Uncharacterized protein</fullName>
    </submittedName>
</protein>
<keyword evidence="1" id="KW-1133">Transmembrane helix</keyword>
<keyword evidence="3" id="KW-1185">Reference proteome</keyword>
<feature type="transmembrane region" description="Helical" evidence="1">
    <location>
        <begin position="33"/>
        <end position="53"/>
    </location>
</feature>
<dbReference type="HOGENOM" id="CLU_1152791_0_0_1"/>
<reference evidence="2 3" key="1">
    <citation type="journal article" date="2007" name="Nature">
        <title>Evolution of genes and genomes on the Drosophila phylogeny.</title>
        <authorList>
            <consortium name="Drosophila 12 Genomes Consortium"/>
            <person name="Clark A.G."/>
            <person name="Eisen M.B."/>
            <person name="Smith D.R."/>
            <person name="Bergman C.M."/>
            <person name="Oliver B."/>
            <person name="Markow T.A."/>
            <person name="Kaufman T.C."/>
            <person name="Kellis M."/>
            <person name="Gelbart W."/>
            <person name="Iyer V.N."/>
            <person name="Pollard D.A."/>
            <person name="Sackton T.B."/>
            <person name="Larracuente A.M."/>
            <person name="Singh N.D."/>
            <person name="Abad J.P."/>
            <person name="Abt D.N."/>
            <person name="Adryan B."/>
            <person name="Aguade M."/>
            <person name="Akashi H."/>
            <person name="Anderson W.W."/>
            <person name="Aquadro C.F."/>
            <person name="Ardell D.H."/>
            <person name="Arguello R."/>
            <person name="Artieri C.G."/>
            <person name="Barbash D.A."/>
            <person name="Barker D."/>
            <person name="Barsanti P."/>
            <person name="Batterham P."/>
            <person name="Batzoglou S."/>
            <person name="Begun D."/>
            <person name="Bhutkar A."/>
            <person name="Blanco E."/>
            <person name="Bosak S.A."/>
            <person name="Bradley R.K."/>
            <person name="Brand A.D."/>
            <person name="Brent M.R."/>
            <person name="Brooks A.N."/>
            <person name="Brown R.H."/>
            <person name="Butlin R.K."/>
            <person name="Caggese C."/>
            <person name="Calvi B.R."/>
            <person name="Bernardo de Carvalho A."/>
            <person name="Caspi A."/>
            <person name="Castrezana S."/>
            <person name="Celniker S.E."/>
            <person name="Chang J.L."/>
            <person name="Chapple C."/>
            <person name="Chatterji S."/>
            <person name="Chinwalla A."/>
            <person name="Civetta A."/>
            <person name="Clifton S.W."/>
            <person name="Comeron J.M."/>
            <person name="Costello J.C."/>
            <person name="Coyne J.A."/>
            <person name="Daub J."/>
            <person name="David R.G."/>
            <person name="Delcher A.L."/>
            <person name="Delehaunty K."/>
            <person name="Do C.B."/>
            <person name="Ebling H."/>
            <person name="Edwards K."/>
            <person name="Eickbush T."/>
            <person name="Evans J.D."/>
            <person name="Filipski A."/>
            <person name="Findeiss S."/>
            <person name="Freyhult E."/>
            <person name="Fulton L."/>
            <person name="Fulton R."/>
            <person name="Garcia A.C."/>
            <person name="Gardiner A."/>
            <person name="Garfield D.A."/>
            <person name="Garvin B.E."/>
            <person name="Gibson G."/>
            <person name="Gilbert D."/>
            <person name="Gnerre S."/>
            <person name="Godfrey J."/>
            <person name="Good R."/>
            <person name="Gotea V."/>
            <person name="Gravely B."/>
            <person name="Greenberg A.J."/>
            <person name="Griffiths-Jones S."/>
            <person name="Gross S."/>
            <person name="Guigo R."/>
            <person name="Gustafson E.A."/>
            <person name="Haerty W."/>
            <person name="Hahn M.W."/>
            <person name="Halligan D.L."/>
            <person name="Halpern A.L."/>
            <person name="Halter G.M."/>
            <person name="Han M.V."/>
            <person name="Heger A."/>
            <person name="Hillier L."/>
            <person name="Hinrichs A.S."/>
            <person name="Holmes I."/>
            <person name="Hoskins R.A."/>
            <person name="Hubisz M.J."/>
            <person name="Hultmark D."/>
            <person name="Huntley M.A."/>
            <person name="Jaffe D.B."/>
            <person name="Jagadeeshan S."/>
            <person name="Jeck W.R."/>
            <person name="Johnson J."/>
            <person name="Jones C.D."/>
            <person name="Jordan W.C."/>
            <person name="Karpen G.H."/>
            <person name="Kataoka E."/>
            <person name="Keightley P.D."/>
            <person name="Kheradpour P."/>
            <person name="Kirkness E.F."/>
            <person name="Koerich L.B."/>
            <person name="Kristiansen K."/>
            <person name="Kudrna D."/>
            <person name="Kulathinal R.J."/>
            <person name="Kumar S."/>
            <person name="Kwok R."/>
            <person name="Lander E."/>
            <person name="Langley C.H."/>
            <person name="Lapoint R."/>
            <person name="Lazzaro B.P."/>
            <person name="Lee S.J."/>
            <person name="Levesque L."/>
            <person name="Li R."/>
            <person name="Lin C.F."/>
            <person name="Lin M.F."/>
            <person name="Lindblad-Toh K."/>
            <person name="Llopart A."/>
            <person name="Long M."/>
            <person name="Low L."/>
            <person name="Lozovsky E."/>
            <person name="Lu J."/>
            <person name="Luo M."/>
            <person name="Machado C.A."/>
            <person name="Makalowski W."/>
            <person name="Marzo M."/>
            <person name="Matsuda M."/>
            <person name="Matzkin L."/>
            <person name="McAllister B."/>
            <person name="McBride C.S."/>
            <person name="McKernan B."/>
            <person name="McKernan K."/>
            <person name="Mendez-Lago M."/>
            <person name="Minx P."/>
            <person name="Mollenhauer M.U."/>
            <person name="Montooth K."/>
            <person name="Mount S.M."/>
            <person name="Mu X."/>
            <person name="Myers E."/>
            <person name="Negre B."/>
            <person name="Newfeld S."/>
            <person name="Nielsen R."/>
            <person name="Noor M.A."/>
            <person name="O'Grady P."/>
            <person name="Pachter L."/>
            <person name="Papaceit M."/>
            <person name="Parisi M.J."/>
            <person name="Parisi M."/>
            <person name="Parts L."/>
            <person name="Pedersen J.S."/>
            <person name="Pesole G."/>
            <person name="Phillippy A.M."/>
            <person name="Ponting C.P."/>
            <person name="Pop M."/>
            <person name="Porcelli D."/>
            <person name="Powell J.R."/>
            <person name="Prohaska S."/>
            <person name="Pruitt K."/>
            <person name="Puig M."/>
            <person name="Quesneville H."/>
            <person name="Ram K.R."/>
            <person name="Rand D."/>
            <person name="Rasmussen M.D."/>
            <person name="Reed L.K."/>
            <person name="Reenan R."/>
            <person name="Reily A."/>
            <person name="Remington K.A."/>
            <person name="Rieger T.T."/>
            <person name="Ritchie M.G."/>
            <person name="Robin C."/>
            <person name="Rogers Y.H."/>
            <person name="Rohde C."/>
            <person name="Rozas J."/>
            <person name="Rubenfield M.J."/>
            <person name="Ruiz A."/>
            <person name="Russo S."/>
            <person name="Salzberg S.L."/>
            <person name="Sanchez-Gracia A."/>
            <person name="Saranga D.J."/>
            <person name="Sato H."/>
            <person name="Schaeffer S.W."/>
            <person name="Schatz M.C."/>
            <person name="Schlenke T."/>
            <person name="Schwartz R."/>
            <person name="Segarra C."/>
            <person name="Singh R.S."/>
            <person name="Sirot L."/>
            <person name="Sirota M."/>
            <person name="Sisneros N.B."/>
            <person name="Smith C.D."/>
            <person name="Smith T.F."/>
            <person name="Spieth J."/>
            <person name="Stage D.E."/>
            <person name="Stark A."/>
            <person name="Stephan W."/>
            <person name="Strausberg R.L."/>
            <person name="Strempel S."/>
            <person name="Sturgill D."/>
            <person name="Sutton G."/>
            <person name="Sutton G.G."/>
            <person name="Tao W."/>
            <person name="Teichmann S."/>
            <person name="Tobari Y.N."/>
            <person name="Tomimura Y."/>
            <person name="Tsolas J.M."/>
            <person name="Valente V.L."/>
            <person name="Venter E."/>
            <person name="Venter J.C."/>
            <person name="Vicario S."/>
            <person name="Vieira F.G."/>
            <person name="Vilella A.J."/>
            <person name="Villasante A."/>
            <person name="Walenz B."/>
            <person name="Wang J."/>
            <person name="Wasserman M."/>
            <person name="Watts T."/>
            <person name="Wilson D."/>
            <person name="Wilson R.K."/>
            <person name="Wing R.A."/>
            <person name="Wolfner M.F."/>
            <person name="Wong A."/>
            <person name="Wong G.K."/>
            <person name="Wu C.I."/>
            <person name="Wu G."/>
            <person name="Yamamoto D."/>
            <person name="Yang H.P."/>
            <person name="Yang S.P."/>
            <person name="Yorke J.A."/>
            <person name="Yoshida K."/>
            <person name="Zdobnov E."/>
            <person name="Zhang P."/>
            <person name="Zhang Y."/>
            <person name="Zimin A.V."/>
            <person name="Baldwin J."/>
            <person name="Abdouelleil A."/>
            <person name="Abdulkadir J."/>
            <person name="Abebe A."/>
            <person name="Abera B."/>
            <person name="Abreu J."/>
            <person name="Acer S.C."/>
            <person name="Aftuck L."/>
            <person name="Alexander A."/>
            <person name="An P."/>
            <person name="Anderson E."/>
            <person name="Anderson S."/>
            <person name="Arachi H."/>
            <person name="Azer M."/>
            <person name="Bachantsang P."/>
            <person name="Barry A."/>
            <person name="Bayul T."/>
            <person name="Berlin A."/>
            <person name="Bessette D."/>
            <person name="Bloom T."/>
            <person name="Blye J."/>
            <person name="Boguslavskiy L."/>
            <person name="Bonnet C."/>
            <person name="Boukhgalter B."/>
            <person name="Bourzgui I."/>
            <person name="Brown A."/>
            <person name="Cahill P."/>
            <person name="Channer S."/>
            <person name="Cheshatsang Y."/>
            <person name="Chuda L."/>
            <person name="Citroen M."/>
            <person name="Collymore A."/>
            <person name="Cooke P."/>
            <person name="Costello M."/>
            <person name="D'Aco K."/>
            <person name="Daza R."/>
            <person name="De Haan G."/>
            <person name="DeGray S."/>
            <person name="DeMaso C."/>
            <person name="Dhargay N."/>
            <person name="Dooley K."/>
            <person name="Dooley E."/>
            <person name="Doricent M."/>
            <person name="Dorje P."/>
            <person name="Dorjee K."/>
            <person name="Dupes A."/>
            <person name="Elong R."/>
            <person name="Falk J."/>
            <person name="Farina A."/>
            <person name="Faro S."/>
            <person name="Ferguson D."/>
            <person name="Fisher S."/>
            <person name="Foley C.D."/>
            <person name="Franke A."/>
            <person name="Friedrich D."/>
            <person name="Gadbois L."/>
            <person name="Gearin G."/>
            <person name="Gearin C.R."/>
            <person name="Giannoukos G."/>
            <person name="Goode T."/>
            <person name="Graham J."/>
            <person name="Grandbois E."/>
            <person name="Grewal S."/>
            <person name="Gyaltsen K."/>
            <person name="Hafez N."/>
            <person name="Hagos B."/>
            <person name="Hall J."/>
            <person name="Henson C."/>
            <person name="Hollinger A."/>
            <person name="Honan T."/>
            <person name="Huard M.D."/>
            <person name="Hughes L."/>
            <person name="Hurhula B."/>
            <person name="Husby M.E."/>
            <person name="Kamat A."/>
            <person name="Kanga B."/>
            <person name="Kashin S."/>
            <person name="Khazanovich D."/>
            <person name="Kisner P."/>
            <person name="Lance K."/>
            <person name="Lara M."/>
            <person name="Lee W."/>
            <person name="Lennon N."/>
            <person name="Letendre F."/>
            <person name="LeVine R."/>
            <person name="Lipovsky A."/>
            <person name="Liu X."/>
            <person name="Liu J."/>
            <person name="Liu S."/>
            <person name="Lokyitsang T."/>
            <person name="Lokyitsang Y."/>
            <person name="Lubonja R."/>
            <person name="Lui A."/>
            <person name="MacDonald P."/>
            <person name="Magnisalis V."/>
            <person name="Maru K."/>
            <person name="Matthews C."/>
            <person name="McCusker W."/>
            <person name="McDonough S."/>
            <person name="Mehta T."/>
            <person name="Meldrim J."/>
            <person name="Meneus L."/>
            <person name="Mihai O."/>
            <person name="Mihalev A."/>
            <person name="Mihova T."/>
            <person name="Mittelman R."/>
            <person name="Mlenga V."/>
            <person name="Montmayeur A."/>
            <person name="Mulrain L."/>
            <person name="Navidi A."/>
            <person name="Naylor J."/>
            <person name="Negash T."/>
            <person name="Nguyen T."/>
            <person name="Nguyen N."/>
            <person name="Nicol R."/>
            <person name="Norbu C."/>
            <person name="Norbu N."/>
            <person name="Novod N."/>
            <person name="O'Neill B."/>
            <person name="Osman S."/>
            <person name="Markiewicz E."/>
            <person name="Oyono O.L."/>
            <person name="Patti C."/>
            <person name="Phunkhang P."/>
            <person name="Pierre F."/>
            <person name="Priest M."/>
            <person name="Raghuraman S."/>
            <person name="Rege F."/>
            <person name="Reyes R."/>
            <person name="Rise C."/>
            <person name="Rogov P."/>
            <person name="Ross K."/>
            <person name="Ryan E."/>
            <person name="Settipalli S."/>
            <person name="Shea T."/>
            <person name="Sherpa N."/>
            <person name="Shi L."/>
            <person name="Shih D."/>
            <person name="Sparrow T."/>
            <person name="Spaulding J."/>
            <person name="Stalker J."/>
            <person name="Stange-Thomann N."/>
            <person name="Stavropoulos S."/>
            <person name="Stone C."/>
            <person name="Strader C."/>
            <person name="Tesfaye S."/>
            <person name="Thomson T."/>
            <person name="Thoulutsang Y."/>
            <person name="Thoulutsang D."/>
            <person name="Topham K."/>
            <person name="Topping I."/>
            <person name="Tsamla T."/>
            <person name="Vassiliev H."/>
            <person name="Vo A."/>
            <person name="Wangchuk T."/>
            <person name="Wangdi T."/>
            <person name="Weiand M."/>
            <person name="Wilkinson J."/>
            <person name="Wilson A."/>
            <person name="Yadav S."/>
            <person name="Young G."/>
            <person name="Yu Q."/>
            <person name="Zembek L."/>
            <person name="Zhong D."/>
            <person name="Zimmer A."/>
            <person name="Zwirko Z."/>
            <person name="Jaffe D.B."/>
            <person name="Alvarez P."/>
            <person name="Brockman W."/>
            <person name="Butler J."/>
            <person name="Chin C."/>
            <person name="Gnerre S."/>
            <person name="Grabherr M."/>
            <person name="Kleber M."/>
            <person name="Mauceli E."/>
            <person name="MacCallum I."/>
        </authorList>
    </citation>
    <scope>NUCLEOTIDE SEQUENCE [LARGE SCALE GENOMIC DNA]</scope>
    <source>
        <strain evidence="3">Tucson 14024-0371.13</strain>
    </source>
</reference>
<dbReference type="AlphaFoldDB" id="B3MLZ4"/>
<gene>
    <name evidence="2" type="primary">Dana\GF15542</name>
    <name evidence="2" type="synonym">dana_GLEANR_16308</name>
    <name evidence="2" type="ORF">GF15542</name>
</gene>
<proteinExistence type="predicted"/>
<accession>B3MLZ4</accession>
<evidence type="ECO:0000313" key="2">
    <source>
        <dbReference type="EMBL" id="EDV31822.2"/>
    </source>
</evidence>
<feature type="transmembrane region" description="Helical" evidence="1">
    <location>
        <begin position="89"/>
        <end position="115"/>
    </location>
</feature>
<dbReference type="InParanoid" id="B3MLZ4"/>
<dbReference type="EMBL" id="CH902620">
    <property type="protein sequence ID" value="EDV31822.2"/>
    <property type="molecule type" value="Genomic_DNA"/>
</dbReference>
<feature type="transmembrane region" description="Helical" evidence="1">
    <location>
        <begin position="122"/>
        <end position="141"/>
    </location>
</feature>
<name>B3MLZ4_DROAN</name>
<evidence type="ECO:0000256" key="1">
    <source>
        <dbReference type="SAM" id="Phobius"/>
    </source>
</evidence>
<keyword evidence="1" id="KW-0472">Membrane</keyword>
<sequence length="220" mass="25641">MSIWSANENGITSKRFLIQTTQWVVISHFATDHMLYTIICFFIAYVLLIIVYLVEPIEYSRPWNYIVVTLCYELLTLGCSTFVQQWNLLYTIVTIGFSLVLLAIALTVCFPLIWFDKYPNPVKTATFVSMCFALVYCIMNMRLLKEWHYWVDFAVSIFIFSAMIRLISHVMITDNKFETVVVDDIMVTAFKLYINFCLIFIGCAIAVDCIRVNTDWIVDE</sequence>